<evidence type="ECO:0000313" key="4">
    <source>
        <dbReference type="Proteomes" id="UP000239757"/>
    </source>
</evidence>
<accession>A0A2P5YDV5</accession>
<reference evidence="2 5" key="2">
    <citation type="submission" date="2019-06" db="EMBL/GenBank/DDBJ databases">
        <title>WGS assembly of Gossypium barbadense.</title>
        <authorList>
            <person name="Chen Z.J."/>
            <person name="Sreedasyam A."/>
            <person name="Ando A."/>
            <person name="Song Q."/>
            <person name="De L."/>
            <person name="Hulse-Kemp A."/>
            <person name="Ding M."/>
            <person name="Ye W."/>
            <person name="Kirkbride R."/>
            <person name="Jenkins J."/>
            <person name="Plott C."/>
            <person name="Lovell J."/>
            <person name="Lin Y.-M."/>
            <person name="Vaughn R."/>
            <person name="Liu B."/>
            <person name="Li W."/>
            <person name="Simpson S."/>
            <person name="Scheffler B."/>
            <person name="Saski C."/>
            <person name="Grover C."/>
            <person name="Hu G."/>
            <person name="Conover J."/>
            <person name="Carlson J."/>
            <person name="Shu S."/>
            <person name="Boston L."/>
            <person name="Williams M."/>
            <person name="Peterson D."/>
            <person name="Mcgee K."/>
            <person name="Jones D."/>
            <person name="Wendel J."/>
            <person name="Stelly D."/>
            <person name="Grimwood J."/>
            <person name="Schmutz J."/>
        </authorList>
    </citation>
    <scope>NUCLEOTIDE SEQUENCE [LARGE SCALE GENOMIC DNA]</scope>
    <source>
        <strain evidence="2">1400233.01</strain>
    </source>
</reference>
<dbReference type="PANTHER" id="PTHR31694">
    <property type="entry name" value="DESICCATION-LIKE PROTEIN"/>
    <property type="match status" value="1"/>
</dbReference>
<evidence type="ECO:0000256" key="1">
    <source>
        <dbReference type="SAM" id="SignalP"/>
    </source>
</evidence>
<reference evidence="3 4" key="1">
    <citation type="submission" date="2015-01" db="EMBL/GenBank/DDBJ databases">
        <title>Genome of allotetraploid Gossypium barbadense reveals genomic plasticity and fiber elongation in cotton evolution.</title>
        <authorList>
            <person name="Chen X."/>
            <person name="Liu X."/>
            <person name="Zhao B."/>
            <person name="Zheng H."/>
            <person name="Hu Y."/>
            <person name="Lu G."/>
            <person name="Yang C."/>
            <person name="Chen J."/>
            <person name="Shan C."/>
            <person name="Zhang L."/>
            <person name="Zhou Y."/>
            <person name="Wang L."/>
            <person name="Guo W."/>
            <person name="Bai Y."/>
            <person name="Ruan J."/>
            <person name="Shangguan X."/>
            <person name="Mao Y."/>
            <person name="Jiang J."/>
            <person name="Zhu Y."/>
            <person name="Lei J."/>
            <person name="Kang H."/>
            <person name="Chen S."/>
            <person name="He X."/>
            <person name="Wang R."/>
            <person name="Wang Y."/>
            <person name="Chen J."/>
            <person name="Wang L."/>
            <person name="Yu S."/>
            <person name="Wang B."/>
            <person name="Wei J."/>
            <person name="Song S."/>
            <person name="Lu X."/>
            <person name="Gao Z."/>
            <person name="Gu W."/>
            <person name="Deng X."/>
            <person name="Ma D."/>
            <person name="Wang S."/>
            <person name="Liang W."/>
            <person name="Fang L."/>
            <person name="Cai C."/>
            <person name="Zhu X."/>
            <person name="Zhou B."/>
            <person name="Zhang Y."/>
            <person name="Chen Z."/>
            <person name="Xu S."/>
            <person name="Zhu R."/>
            <person name="Wang S."/>
            <person name="Zhang T."/>
            <person name="Zhao G."/>
        </authorList>
    </citation>
    <scope>NUCLEOTIDE SEQUENCE [LARGE SCALE GENOMIC DNA]</scope>
    <source>
        <strain evidence="4">cv. Xinhai21</strain>
        <tissue evidence="3">Leaf</tissue>
    </source>
</reference>
<dbReference type="EMBL" id="KZ663313">
    <property type="protein sequence ID" value="PPS13779.1"/>
    <property type="molecule type" value="Genomic_DNA"/>
</dbReference>
<dbReference type="EMBL" id="CM018213">
    <property type="protein sequence ID" value="KAB2050766.1"/>
    <property type="molecule type" value="Genomic_DNA"/>
</dbReference>
<evidence type="ECO:0000313" key="2">
    <source>
        <dbReference type="EMBL" id="KAB2050766.1"/>
    </source>
</evidence>
<dbReference type="InterPro" id="IPR052965">
    <property type="entry name" value="Pigment-catalase-like"/>
</dbReference>
<feature type="chain" id="PRO_5040583168" description="Desiccation-related protein PCC13-62-like" evidence="1">
    <location>
        <begin position="22"/>
        <end position="319"/>
    </location>
</feature>
<dbReference type="Proteomes" id="UP000327439">
    <property type="component" value="Chromosome A12"/>
</dbReference>
<dbReference type="PANTHER" id="PTHR31694:SF17">
    <property type="entry name" value="DESICCATION-RELATED PROTEIN PCC13-62-LIKE"/>
    <property type="match status" value="1"/>
</dbReference>
<dbReference type="AlphaFoldDB" id="A0A2P5YDV5"/>
<gene>
    <name evidence="2" type="ORF">ES319_A12G010300v1</name>
    <name evidence="3" type="ORF">GOBAR_AA06815</name>
</gene>
<organism evidence="3 4">
    <name type="scientific">Gossypium barbadense</name>
    <name type="common">Sea Island cotton</name>
    <name type="synonym">Hibiscus barbadensis</name>
    <dbReference type="NCBI Taxonomy" id="3634"/>
    <lineage>
        <taxon>Eukaryota</taxon>
        <taxon>Viridiplantae</taxon>
        <taxon>Streptophyta</taxon>
        <taxon>Embryophyta</taxon>
        <taxon>Tracheophyta</taxon>
        <taxon>Spermatophyta</taxon>
        <taxon>Magnoliopsida</taxon>
        <taxon>eudicotyledons</taxon>
        <taxon>Gunneridae</taxon>
        <taxon>Pentapetalae</taxon>
        <taxon>rosids</taxon>
        <taxon>malvids</taxon>
        <taxon>Malvales</taxon>
        <taxon>Malvaceae</taxon>
        <taxon>Malvoideae</taxon>
        <taxon>Gossypium</taxon>
    </lineage>
</organism>
<dbReference type="Proteomes" id="UP000239757">
    <property type="component" value="Unassembled WGS sequence"/>
</dbReference>
<evidence type="ECO:0000313" key="5">
    <source>
        <dbReference type="Proteomes" id="UP000327439"/>
    </source>
</evidence>
<proteinExistence type="predicted"/>
<dbReference type="OrthoDB" id="1001765at2759"/>
<keyword evidence="1" id="KW-0732">Signal</keyword>
<name>A0A2P5YDV5_GOSBA</name>
<sequence length="319" mass="34438">MASRPCLYAFLLLLAFQSTMIKVNTVSLPPPECRPEVASTKEKFEFLLNLLIFKIELFLRSSIGRGINDISPGLVQGPIPIGAAVANLDKATRKIIEEFGLASIGHLRVIINTSLLNAPIPMPLLDISPQTYNTFVTMILNGTKKSNPSYNPYANTNSFLFAAVFASSFLKQYYAGIMPSIIGKDERELLSGIALYEAGVFGALQAELNARVNLTVPPFNFTVGNLTNLSAQLANRLAGCGVKDEGLIVPLQLGAENRTSSNIVPGNANSLAYARSAREILRIVFTTGNATRSGGIFPRGLNGALKHLSSQHPLQQISF</sequence>
<keyword evidence="5" id="KW-1185">Reference proteome</keyword>
<feature type="signal peptide" evidence="1">
    <location>
        <begin position="1"/>
        <end position="21"/>
    </location>
</feature>
<protein>
    <recommendedName>
        <fullName evidence="6">Desiccation-related protein PCC13-62-like</fullName>
    </recommendedName>
</protein>
<evidence type="ECO:0008006" key="6">
    <source>
        <dbReference type="Google" id="ProtNLM"/>
    </source>
</evidence>
<dbReference type="Pfam" id="PF13668">
    <property type="entry name" value="Ferritin_2"/>
    <property type="match status" value="1"/>
</dbReference>
<evidence type="ECO:0000313" key="3">
    <source>
        <dbReference type="EMBL" id="PPS13779.1"/>
    </source>
</evidence>